<dbReference type="GO" id="GO:0006412">
    <property type="term" value="P:translation"/>
    <property type="evidence" value="ECO:0007669"/>
    <property type="project" value="UniProtKB-UniRule"/>
</dbReference>
<dbReference type="HOGENOM" id="CLU_113441_6_1_6"/>
<dbReference type="AlphaFoldDB" id="E8Q6Q3"/>
<reference evidence="10 11" key="1">
    <citation type="journal article" date="2010" name="BMC Genomics">
        <title>Unprecedented loss of ammonia assimilation capability in a urease-encoding bacterial mutualist.</title>
        <authorList>
            <person name="Williams L.E."/>
            <person name="Wernegreen J.J."/>
        </authorList>
    </citation>
    <scope>NUCLEOTIDE SEQUENCE [LARGE SCALE GENOMIC DNA]</scope>
    <source>
        <strain evidence="10 11">BVAF</strain>
    </source>
</reference>
<comment type="function">
    <text evidence="6 8">Binds together with bS18 to 16S ribosomal RNA.</text>
</comment>
<evidence type="ECO:0000256" key="6">
    <source>
        <dbReference type="ARBA" id="ARBA00035104"/>
    </source>
</evidence>
<comment type="similarity">
    <text evidence="1 8">Belongs to the bacterial ribosomal protein bS6 family.</text>
</comment>
<dbReference type="HAMAP" id="MF_00360">
    <property type="entry name" value="Ribosomal_bS6"/>
    <property type="match status" value="1"/>
</dbReference>
<dbReference type="PANTHER" id="PTHR21011">
    <property type="entry name" value="MITOCHONDRIAL 28S RIBOSOMAL PROTEIN S6"/>
    <property type="match status" value="1"/>
</dbReference>
<dbReference type="InterPro" id="IPR035980">
    <property type="entry name" value="Ribosomal_bS6_sf"/>
</dbReference>
<dbReference type="OrthoDB" id="9812702at2"/>
<keyword evidence="5 8" id="KW-0687">Ribonucleoprotein</keyword>
<name>E8Q6Q3_BLOVB</name>
<dbReference type="RefSeq" id="WP_013516419.1">
    <property type="nucleotide sequence ID" value="NC_014909.2"/>
</dbReference>
<dbReference type="KEGG" id="bva:BVAF_085"/>
<feature type="region of interest" description="Disordered" evidence="9">
    <location>
        <begin position="99"/>
        <end position="122"/>
    </location>
</feature>
<dbReference type="SUPFAM" id="SSF54995">
    <property type="entry name" value="Ribosomal protein S6"/>
    <property type="match status" value="1"/>
</dbReference>
<organism evidence="10 11">
    <name type="scientific">Blochmanniella vafra (strain BVAF)</name>
    <dbReference type="NCBI Taxonomy" id="859654"/>
    <lineage>
        <taxon>Bacteria</taxon>
        <taxon>Pseudomonadati</taxon>
        <taxon>Pseudomonadota</taxon>
        <taxon>Gammaproteobacteria</taxon>
        <taxon>Enterobacterales</taxon>
        <taxon>Enterobacteriaceae</taxon>
        <taxon>ant endosymbionts</taxon>
        <taxon>Candidatus Blochmanniella</taxon>
    </lineage>
</organism>
<dbReference type="PROSITE" id="PS01048">
    <property type="entry name" value="RIBOSOMAL_S6"/>
    <property type="match status" value="1"/>
</dbReference>
<evidence type="ECO:0000256" key="8">
    <source>
        <dbReference type="HAMAP-Rule" id="MF_00360"/>
    </source>
</evidence>
<proteinExistence type="inferred from homology"/>
<gene>
    <name evidence="8 10" type="primary">rpsF</name>
    <name evidence="10" type="ordered locus">BVAF_085</name>
</gene>
<dbReference type="STRING" id="859654.BVAF_085"/>
<dbReference type="InterPro" id="IPR020815">
    <property type="entry name" value="Ribosomal_bS6_CS"/>
</dbReference>
<keyword evidence="11" id="KW-1185">Reference proteome</keyword>
<evidence type="ECO:0000313" key="10">
    <source>
        <dbReference type="EMBL" id="ADV33494.1"/>
    </source>
</evidence>
<dbReference type="InterPro" id="IPR000529">
    <property type="entry name" value="Ribosomal_bS6"/>
</dbReference>
<dbReference type="CDD" id="cd00473">
    <property type="entry name" value="bS6"/>
    <property type="match status" value="1"/>
</dbReference>
<evidence type="ECO:0000256" key="4">
    <source>
        <dbReference type="ARBA" id="ARBA00022980"/>
    </source>
</evidence>
<keyword evidence="2 8" id="KW-0699">rRNA-binding</keyword>
<dbReference type="PANTHER" id="PTHR21011:SF1">
    <property type="entry name" value="SMALL RIBOSOMAL SUBUNIT PROTEIN BS6M"/>
    <property type="match status" value="1"/>
</dbReference>
<dbReference type="GO" id="GO:0015935">
    <property type="term" value="C:small ribosomal subunit"/>
    <property type="evidence" value="ECO:0007669"/>
    <property type="project" value="TreeGrafter"/>
</dbReference>
<evidence type="ECO:0000313" key="11">
    <source>
        <dbReference type="Proteomes" id="UP000007464"/>
    </source>
</evidence>
<dbReference type="GO" id="GO:0005737">
    <property type="term" value="C:cytoplasm"/>
    <property type="evidence" value="ECO:0007669"/>
    <property type="project" value="UniProtKB-ARBA"/>
</dbReference>
<dbReference type="GO" id="GO:0003735">
    <property type="term" value="F:structural constituent of ribosome"/>
    <property type="evidence" value="ECO:0007669"/>
    <property type="project" value="InterPro"/>
</dbReference>
<dbReference type="InterPro" id="IPR020814">
    <property type="entry name" value="Ribosomal_S6_plastid/chlpt"/>
</dbReference>
<dbReference type="Pfam" id="PF01250">
    <property type="entry name" value="Ribosomal_S6"/>
    <property type="match status" value="1"/>
</dbReference>
<evidence type="ECO:0000256" key="9">
    <source>
        <dbReference type="SAM" id="MobiDB-lite"/>
    </source>
</evidence>
<dbReference type="Proteomes" id="UP000007464">
    <property type="component" value="Chromosome"/>
</dbReference>
<protein>
    <recommendedName>
        <fullName evidence="7 8">Small ribosomal subunit protein bS6</fullName>
    </recommendedName>
</protein>
<evidence type="ECO:0000256" key="3">
    <source>
        <dbReference type="ARBA" id="ARBA00022884"/>
    </source>
</evidence>
<accession>E8Q6Q3</accession>
<dbReference type="InterPro" id="IPR014717">
    <property type="entry name" value="Transl_elong_EF1B/ribsomal_bS6"/>
</dbReference>
<dbReference type="NCBIfam" id="TIGR00166">
    <property type="entry name" value="S6"/>
    <property type="match status" value="1"/>
</dbReference>
<keyword evidence="3 8" id="KW-0694">RNA-binding</keyword>
<dbReference type="Gene3D" id="3.30.70.60">
    <property type="match status" value="1"/>
</dbReference>
<dbReference type="GO" id="GO:0070181">
    <property type="term" value="F:small ribosomal subunit rRNA binding"/>
    <property type="evidence" value="ECO:0007669"/>
    <property type="project" value="TreeGrafter"/>
</dbReference>
<evidence type="ECO:0000256" key="5">
    <source>
        <dbReference type="ARBA" id="ARBA00023274"/>
    </source>
</evidence>
<evidence type="ECO:0000256" key="7">
    <source>
        <dbReference type="ARBA" id="ARBA00035294"/>
    </source>
</evidence>
<sequence>MRHYEIVLIIHPNFGGKIVNIINNYTEIIISSGGKVHRVENWGDRQLAYSIKKLSKAYYVLMNIEVSLNVINELSNDFRFNEVILRNIIMKTKDAKIDPSPMMNKKEDSNKNCNVDEIYKTN</sequence>
<evidence type="ECO:0000256" key="1">
    <source>
        <dbReference type="ARBA" id="ARBA00009512"/>
    </source>
</evidence>
<evidence type="ECO:0000256" key="2">
    <source>
        <dbReference type="ARBA" id="ARBA00022730"/>
    </source>
</evidence>
<dbReference type="EMBL" id="CP002189">
    <property type="protein sequence ID" value="ADV33494.1"/>
    <property type="molecule type" value="Genomic_DNA"/>
</dbReference>
<keyword evidence="4 8" id="KW-0689">Ribosomal protein</keyword>